<evidence type="ECO:0000259" key="9">
    <source>
        <dbReference type="Pfam" id="PF00324"/>
    </source>
</evidence>
<feature type="transmembrane region" description="Helical" evidence="8">
    <location>
        <begin position="74"/>
        <end position="94"/>
    </location>
</feature>
<feature type="transmembrane region" description="Helical" evidence="8">
    <location>
        <begin position="392"/>
        <end position="416"/>
    </location>
</feature>
<dbReference type="EMBL" id="JAVRRD010000001">
    <property type="protein sequence ID" value="KAK5065091.1"/>
    <property type="molecule type" value="Genomic_DNA"/>
</dbReference>
<evidence type="ECO:0000256" key="5">
    <source>
        <dbReference type="ARBA" id="ARBA00022989"/>
    </source>
</evidence>
<feature type="transmembrane region" description="Helical" evidence="8">
    <location>
        <begin position="180"/>
        <end position="200"/>
    </location>
</feature>
<dbReference type="PANTHER" id="PTHR43341:SF1">
    <property type="entry name" value="GENERAL AMINO-ACID PERMEASE GAP1"/>
    <property type="match status" value="1"/>
</dbReference>
<dbReference type="PANTHER" id="PTHR43341">
    <property type="entry name" value="AMINO ACID PERMEASE"/>
    <property type="match status" value="1"/>
</dbReference>
<accession>A0AAV9NRY9</accession>
<evidence type="ECO:0000313" key="11">
    <source>
        <dbReference type="Proteomes" id="UP001358417"/>
    </source>
</evidence>
<feature type="transmembrane region" description="Helical" evidence="8">
    <location>
        <begin position="322"/>
        <end position="341"/>
    </location>
</feature>
<keyword evidence="4" id="KW-0029">Amino-acid transport</keyword>
<keyword evidence="11" id="KW-1185">Reference proteome</keyword>
<dbReference type="Gene3D" id="1.20.1740.10">
    <property type="entry name" value="Amino acid/polyamine transporter I"/>
    <property type="match status" value="2"/>
</dbReference>
<evidence type="ECO:0000313" key="10">
    <source>
        <dbReference type="EMBL" id="KAK5065091.1"/>
    </source>
</evidence>
<reference evidence="10 11" key="1">
    <citation type="submission" date="2023-08" db="EMBL/GenBank/DDBJ databases">
        <title>Black Yeasts Isolated from many extreme environments.</title>
        <authorList>
            <person name="Coleine C."/>
            <person name="Stajich J.E."/>
            <person name="Selbmann L."/>
        </authorList>
    </citation>
    <scope>NUCLEOTIDE SEQUENCE [LARGE SCALE GENOMIC DNA]</scope>
    <source>
        <strain evidence="10 11">CCFEE 5792</strain>
    </source>
</reference>
<evidence type="ECO:0000256" key="7">
    <source>
        <dbReference type="SAM" id="MobiDB-lite"/>
    </source>
</evidence>
<evidence type="ECO:0000256" key="2">
    <source>
        <dbReference type="ARBA" id="ARBA00022448"/>
    </source>
</evidence>
<dbReference type="Pfam" id="PF00324">
    <property type="entry name" value="AA_permease"/>
    <property type="match status" value="1"/>
</dbReference>
<dbReference type="AlphaFoldDB" id="A0AAV9NRY9"/>
<feature type="domain" description="Amino acid permease/ SLC12A" evidence="9">
    <location>
        <begin position="127"/>
        <end position="454"/>
    </location>
</feature>
<dbReference type="RefSeq" id="XP_064712415.1">
    <property type="nucleotide sequence ID" value="XM_064844555.1"/>
</dbReference>
<dbReference type="PROSITE" id="PS00218">
    <property type="entry name" value="AMINO_ACID_PERMEASE_1"/>
    <property type="match status" value="1"/>
</dbReference>
<dbReference type="InterPro" id="IPR050524">
    <property type="entry name" value="APC_YAT"/>
</dbReference>
<feature type="transmembrane region" description="Helical" evidence="8">
    <location>
        <begin position="49"/>
        <end position="68"/>
    </location>
</feature>
<gene>
    <name evidence="10" type="ORF">LTR84_000927</name>
</gene>
<dbReference type="Proteomes" id="UP001358417">
    <property type="component" value="Unassembled WGS sequence"/>
</dbReference>
<feature type="transmembrane region" description="Helical" evidence="8">
    <location>
        <begin position="221"/>
        <end position="240"/>
    </location>
</feature>
<evidence type="ECO:0000256" key="4">
    <source>
        <dbReference type="ARBA" id="ARBA00022970"/>
    </source>
</evidence>
<dbReference type="GO" id="GO:0015171">
    <property type="term" value="F:amino acid transmembrane transporter activity"/>
    <property type="evidence" value="ECO:0007669"/>
    <property type="project" value="TreeGrafter"/>
</dbReference>
<evidence type="ECO:0000256" key="1">
    <source>
        <dbReference type="ARBA" id="ARBA00004141"/>
    </source>
</evidence>
<evidence type="ECO:0000256" key="3">
    <source>
        <dbReference type="ARBA" id="ARBA00022692"/>
    </source>
</evidence>
<keyword evidence="2" id="KW-0813">Transport</keyword>
<feature type="transmembrane region" description="Helical" evidence="8">
    <location>
        <begin position="428"/>
        <end position="448"/>
    </location>
</feature>
<keyword evidence="5 8" id="KW-1133">Transmembrane helix</keyword>
<keyword evidence="3 8" id="KW-0812">Transmembrane</keyword>
<evidence type="ECO:0000256" key="6">
    <source>
        <dbReference type="ARBA" id="ARBA00023136"/>
    </source>
</evidence>
<comment type="subcellular location">
    <subcellularLocation>
        <location evidence="1">Membrane</location>
        <topology evidence="1">Multi-pass membrane protein</topology>
    </subcellularLocation>
</comment>
<dbReference type="PIRSF" id="PIRSF006060">
    <property type="entry name" value="AA_transporter"/>
    <property type="match status" value="1"/>
</dbReference>
<feature type="region of interest" description="Disordered" evidence="7">
    <location>
        <begin position="1"/>
        <end position="34"/>
    </location>
</feature>
<name>A0AAV9NRY9_9EURO</name>
<sequence>MAADGNSAEKLPHEAANSPSSSSMNIDVEDATSRPAKLRRDLQGRHMQMIAIGGSIGAGFFVGSGRSLAVGGPASLLLGFAITGVMVLCMIMALGELSVMYPENGAFYAYVVRFLDPGWGSTIGWMFEFVLGIIKLIAVAGFIIFGIVANTGGVPTDQRGYLGFKYWSGDDGNRAFRNGFPGFCSVFVVSAFAFGGTELVGLAAAEAVDPQKSIPKATKQVLWRIAGVYILGSLILGIVVPNSAPELLGAYGANTKASPFVLAFQIAGVKSMPSVFNAIIAVSTLSVANSCTYGSTRTLQALAQRDMAPKFIAYVDNKGRPLVAVAIQLLFGLLAFIAFSAQAGTVFTWLFSISGLGLLFLWASICLSHIRFRQAWKAAGRSIQELPFKSPLGIYGSYFALFLILFVLVLTLYVAIKPPGAPPSAMYFFQNWLSGPLALTAFAIRKLWARDWTLGVKVDEIDLDAGRREDSFTSPRVHEEEKRQSFAQRVIHAVF</sequence>
<dbReference type="InterPro" id="IPR004840">
    <property type="entry name" value="Amino_acid_permease_CS"/>
</dbReference>
<comment type="caution">
    <text evidence="10">The sequence shown here is derived from an EMBL/GenBank/DDBJ whole genome shotgun (WGS) entry which is preliminary data.</text>
</comment>
<feature type="transmembrane region" description="Helical" evidence="8">
    <location>
        <begin position="347"/>
        <end position="372"/>
    </location>
</feature>
<dbReference type="GO" id="GO:0016020">
    <property type="term" value="C:membrane"/>
    <property type="evidence" value="ECO:0007669"/>
    <property type="project" value="UniProtKB-SubCell"/>
</dbReference>
<dbReference type="InterPro" id="IPR004841">
    <property type="entry name" value="AA-permease/SLC12A_dom"/>
</dbReference>
<keyword evidence="6 8" id="KW-0472">Membrane</keyword>
<dbReference type="GeneID" id="89969149"/>
<feature type="transmembrane region" description="Helical" evidence="8">
    <location>
        <begin position="129"/>
        <end position="149"/>
    </location>
</feature>
<protein>
    <recommendedName>
        <fullName evidence="9">Amino acid permease/ SLC12A domain-containing protein</fullName>
    </recommendedName>
</protein>
<proteinExistence type="predicted"/>
<evidence type="ECO:0000256" key="8">
    <source>
        <dbReference type="SAM" id="Phobius"/>
    </source>
</evidence>
<organism evidence="10 11">
    <name type="scientific">Exophiala bonariae</name>
    <dbReference type="NCBI Taxonomy" id="1690606"/>
    <lineage>
        <taxon>Eukaryota</taxon>
        <taxon>Fungi</taxon>
        <taxon>Dikarya</taxon>
        <taxon>Ascomycota</taxon>
        <taxon>Pezizomycotina</taxon>
        <taxon>Eurotiomycetes</taxon>
        <taxon>Chaetothyriomycetidae</taxon>
        <taxon>Chaetothyriales</taxon>
        <taxon>Herpotrichiellaceae</taxon>
        <taxon>Exophiala</taxon>
    </lineage>
</organism>